<dbReference type="Gene3D" id="3.30.70.1050">
    <property type="entry name" value="Trigger factor ribosome-binding domain"/>
    <property type="match status" value="1"/>
</dbReference>
<dbReference type="Pfam" id="PF00254">
    <property type="entry name" value="FKBP_C"/>
    <property type="match status" value="1"/>
</dbReference>
<comment type="domain">
    <text evidence="11">Consists of 3 domains; the N-terminus binds the ribosome, the middle domain has PPIase activity, while the C-terminus has intrinsic chaperone activity on its own.</text>
</comment>
<evidence type="ECO:0000256" key="7">
    <source>
        <dbReference type="ARBA" id="ARBA00023186"/>
    </source>
</evidence>
<dbReference type="eggNOG" id="COG0544">
    <property type="taxonomic scope" value="Bacteria"/>
</dbReference>
<dbReference type="InParanoid" id="S0EZK0"/>
<keyword evidence="9 11" id="KW-0131">Cell cycle</keyword>
<dbReference type="InterPro" id="IPR036611">
    <property type="entry name" value="Trigger_fac_ribosome-bd_sf"/>
</dbReference>
<feature type="domain" description="PPIase FKBP-type" evidence="15">
    <location>
        <begin position="165"/>
        <end position="248"/>
    </location>
</feature>
<dbReference type="Pfam" id="PF05698">
    <property type="entry name" value="Trigger_C"/>
    <property type="match status" value="1"/>
</dbReference>
<dbReference type="GO" id="GO:0005737">
    <property type="term" value="C:cytoplasm"/>
    <property type="evidence" value="ECO:0007669"/>
    <property type="project" value="UniProtKB-SubCell"/>
</dbReference>
<evidence type="ECO:0000313" key="16">
    <source>
        <dbReference type="EMBL" id="CCW36345.1"/>
    </source>
</evidence>
<comment type="function">
    <text evidence="11">Involved in protein export. Acts as a chaperone by maintaining the newly synthesized protein in an open conformation. Functions as a peptidyl-prolyl cis-trans isomerase.</text>
</comment>
<dbReference type="RefSeq" id="WP_016483855.1">
    <property type="nucleotide sequence ID" value="NC_021487.1"/>
</dbReference>
<evidence type="ECO:0000256" key="8">
    <source>
        <dbReference type="ARBA" id="ARBA00023235"/>
    </source>
</evidence>
<dbReference type="Pfam" id="PF05697">
    <property type="entry name" value="Trigger_N"/>
    <property type="match status" value="1"/>
</dbReference>
<evidence type="ECO:0000256" key="4">
    <source>
        <dbReference type="ARBA" id="ARBA00016902"/>
    </source>
</evidence>
<dbReference type="KEGG" id="ccz:CCALI_02551"/>
<dbReference type="Proteomes" id="UP000014227">
    <property type="component" value="Chromosome I"/>
</dbReference>
<evidence type="ECO:0000256" key="12">
    <source>
        <dbReference type="PROSITE-ProRule" id="PRU00277"/>
    </source>
</evidence>
<dbReference type="InterPro" id="IPR027304">
    <property type="entry name" value="Trigger_fact/SurA_dom_sf"/>
</dbReference>
<dbReference type="STRING" id="454171.CP488_01542"/>
<dbReference type="SUPFAM" id="SSF102735">
    <property type="entry name" value="Trigger factor ribosome-binding domain"/>
    <property type="match status" value="1"/>
</dbReference>
<evidence type="ECO:0000259" key="15">
    <source>
        <dbReference type="PROSITE" id="PS50059"/>
    </source>
</evidence>
<dbReference type="HAMAP" id="MF_00303">
    <property type="entry name" value="Trigger_factor_Tig"/>
    <property type="match status" value="1"/>
</dbReference>
<dbReference type="InterPro" id="IPR001179">
    <property type="entry name" value="PPIase_FKBP_dom"/>
</dbReference>
<dbReference type="GO" id="GO:0015031">
    <property type="term" value="P:protein transport"/>
    <property type="evidence" value="ECO:0007669"/>
    <property type="project" value="UniProtKB-UniRule"/>
</dbReference>
<dbReference type="EC" id="5.2.1.8" evidence="3 11"/>
<gene>
    <name evidence="11" type="primary">tig</name>
    <name evidence="16" type="ORF">CCALI_02551</name>
</gene>
<keyword evidence="11" id="KW-0963">Cytoplasm</keyword>
<evidence type="ECO:0000256" key="11">
    <source>
        <dbReference type="HAMAP-Rule" id="MF_00303"/>
    </source>
</evidence>
<comment type="subcellular location">
    <subcellularLocation>
        <location evidence="11">Cytoplasm</location>
    </subcellularLocation>
    <text evidence="11">About half TF is bound to the ribosome near the polypeptide exit tunnel while the other half is free in the cytoplasm.</text>
</comment>
<dbReference type="EMBL" id="HF951689">
    <property type="protein sequence ID" value="CCW36345.1"/>
    <property type="molecule type" value="Genomic_DNA"/>
</dbReference>
<dbReference type="Gene3D" id="1.10.3120.10">
    <property type="entry name" value="Trigger factor, C-terminal domain"/>
    <property type="match status" value="1"/>
</dbReference>
<dbReference type="NCBIfam" id="TIGR00115">
    <property type="entry name" value="tig"/>
    <property type="match status" value="1"/>
</dbReference>
<keyword evidence="17" id="KW-1185">Reference proteome</keyword>
<proteinExistence type="inferred from homology"/>
<reference evidence="17" key="1">
    <citation type="submission" date="2013-03" db="EMBL/GenBank/DDBJ databases">
        <title>Genome sequence of Chthonomonas calidirosea, the first sequenced genome from the Armatimonadetes phylum (formally candidate division OP10).</title>
        <authorList>
            <person name="Lee K.C.Y."/>
            <person name="Morgan X.C."/>
            <person name="Dunfield P.F."/>
            <person name="Tamas I."/>
            <person name="Houghton K.M."/>
            <person name="Vyssotski M."/>
            <person name="Ryan J.L.J."/>
            <person name="Lagutin K."/>
            <person name="McDonald I.R."/>
            <person name="Stott M.B."/>
        </authorList>
    </citation>
    <scope>NUCLEOTIDE SEQUENCE [LARGE SCALE GENOMIC DNA]</scope>
    <source>
        <strain evidence="17">DSM 23976 / ICMP 18418 / T49</strain>
    </source>
</reference>
<accession>S0EZK0</accession>
<evidence type="ECO:0000256" key="10">
    <source>
        <dbReference type="ARBA" id="ARBA00029986"/>
    </source>
</evidence>
<evidence type="ECO:0000313" key="17">
    <source>
        <dbReference type="Proteomes" id="UP000014227"/>
    </source>
</evidence>
<dbReference type="GO" id="GO:0044183">
    <property type="term" value="F:protein folding chaperone"/>
    <property type="evidence" value="ECO:0007669"/>
    <property type="project" value="TreeGrafter"/>
</dbReference>
<evidence type="ECO:0000256" key="13">
    <source>
        <dbReference type="RuleBase" id="RU003914"/>
    </source>
</evidence>
<dbReference type="PIRSF" id="PIRSF003095">
    <property type="entry name" value="Trigger_factor"/>
    <property type="match status" value="1"/>
</dbReference>
<dbReference type="GO" id="GO:0043335">
    <property type="term" value="P:protein unfolding"/>
    <property type="evidence" value="ECO:0007669"/>
    <property type="project" value="TreeGrafter"/>
</dbReference>
<dbReference type="GO" id="GO:0003755">
    <property type="term" value="F:peptidyl-prolyl cis-trans isomerase activity"/>
    <property type="evidence" value="ECO:0007669"/>
    <property type="project" value="UniProtKB-UniRule"/>
</dbReference>
<evidence type="ECO:0000256" key="14">
    <source>
        <dbReference type="SAM" id="MobiDB-lite"/>
    </source>
</evidence>
<evidence type="ECO:0000256" key="9">
    <source>
        <dbReference type="ARBA" id="ARBA00023306"/>
    </source>
</evidence>
<evidence type="ECO:0000256" key="3">
    <source>
        <dbReference type="ARBA" id="ARBA00013194"/>
    </source>
</evidence>
<dbReference type="InterPro" id="IPR046357">
    <property type="entry name" value="PPIase_dom_sf"/>
</dbReference>
<comment type="similarity">
    <text evidence="2 11 13">Belongs to the FKBP-type PPIase family. Tig subfamily.</text>
</comment>
<evidence type="ECO:0000256" key="5">
    <source>
        <dbReference type="ARBA" id="ARBA00022618"/>
    </source>
</evidence>
<dbReference type="PROSITE" id="PS50059">
    <property type="entry name" value="FKBP_PPIASE"/>
    <property type="match status" value="1"/>
</dbReference>
<name>S0EZK0_CHTCT</name>
<dbReference type="InterPro" id="IPR005215">
    <property type="entry name" value="Trig_fac"/>
</dbReference>
<keyword evidence="5 11" id="KW-0132">Cell division</keyword>
<feature type="region of interest" description="Disordered" evidence="14">
    <location>
        <begin position="432"/>
        <end position="452"/>
    </location>
</feature>
<dbReference type="PANTHER" id="PTHR30560:SF3">
    <property type="entry name" value="TRIGGER FACTOR-LIKE PROTEIN TIG, CHLOROPLASTIC"/>
    <property type="match status" value="1"/>
</dbReference>
<dbReference type="Gene3D" id="3.10.50.40">
    <property type="match status" value="1"/>
</dbReference>
<keyword evidence="6 11" id="KW-0697">Rotamase</keyword>
<dbReference type="SUPFAM" id="SSF54534">
    <property type="entry name" value="FKBP-like"/>
    <property type="match status" value="1"/>
</dbReference>
<dbReference type="SUPFAM" id="SSF109998">
    <property type="entry name" value="Triger factor/SurA peptide-binding domain-like"/>
    <property type="match status" value="1"/>
</dbReference>
<evidence type="ECO:0000256" key="1">
    <source>
        <dbReference type="ARBA" id="ARBA00000971"/>
    </source>
</evidence>
<evidence type="ECO:0000256" key="6">
    <source>
        <dbReference type="ARBA" id="ARBA00023110"/>
    </source>
</evidence>
<keyword evidence="8 11" id="KW-0413">Isomerase</keyword>
<keyword evidence="7 11" id="KW-0143">Chaperone</keyword>
<dbReference type="OrthoDB" id="9767721at2"/>
<dbReference type="InterPro" id="IPR008881">
    <property type="entry name" value="Trigger_fac_ribosome-bd_bac"/>
</dbReference>
<sequence length="452" mass="52064">MQVKVEQATPRTATVEITVDEEQVSRTFENVYKEFNRYVNVPGFRPGKAPLALLERYVDPERVRRRVLEKLIAETGSKALEQESLEVMSGYNPEIDAPDIENKKPYTYKLIVPLEPEVTLGAYTGLTVEKPKRVVTDELVEQEIERRRKPYERLERVTDRGVEPGDVLSVEMRVQEEGEEEDKGPARRRLIFLGNNIPGFDEALLGMQIGEERTFTLPYPDDYPEEAKRGKQATYTVKLIGINVRKLPEVNDAFAKELGYENVETMRQRIREELQDYFERLGNELAEQRLIAEIVKNSTVNFSEILVKEEMESRLESLARELQRRNLSYEQYLAAIGKTAEEHQRALAEQSAYRIAAFLVLRAIATQEGLQVDQEEIDAAFDDMLEKGQITEEQYGEFRQNPRKRLELADALVRQRLHDFLFANNTVQEVEVSDLPEEESSEEEIATVEGGE</sequence>
<evidence type="ECO:0000256" key="2">
    <source>
        <dbReference type="ARBA" id="ARBA00005464"/>
    </source>
</evidence>
<dbReference type="GO" id="GO:0051083">
    <property type="term" value="P:'de novo' cotranslational protein folding"/>
    <property type="evidence" value="ECO:0007669"/>
    <property type="project" value="TreeGrafter"/>
</dbReference>
<dbReference type="HOGENOM" id="CLU_033058_3_1_0"/>
<dbReference type="GO" id="GO:0051301">
    <property type="term" value="P:cell division"/>
    <property type="evidence" value="ECO:0007669"/>
    <property type="project" value="UniProtKB-KW"/>
</dbReference>
<organism evidence="16 17">
    <name type="scientific">Chthonomonas calidirosea (strain DSM 23976 / ICMP 18418 / T49)</name>
    <dbReference type="NCBI Taxonomy" id="1303518"/>
    <lineage>
        <taxon>Bacteria</taxon>
        <taxon>Bacillati</taxon>
        <taxon>Armatimonadota</taxon>
        <taxon>Chthonomonadia</taxon>
        <taxon>Chthonomonadales</taxon>
        <taxon>Chthonomonadaceae</taxon>
        <taxon>Chthonomonas</taxon>
    </lineage>
</organism>
<dbReference type="PANTHER" id="PTHR30560">
    <property type="entry name" value="TRIGGER FACTOR CHAPERONE AND PEPTIDYL-PROLYL CIS/TRANS ISOMERASE"/>
    <property type="match status" value="1"/>
</dbReference>
<dbReference type="AlphaFoldDB" id="S0EZK0"/>
<comment type="catalytic activity">
    <reaction evidence="1 11 12">
        <text>[protein]-peptidylproline (omega=180) = [protein]-peptidylproline (omega=0)</text>
        <dbReference type="Rhea" id="RHEA:16237"/>
        <dbReference type="Rhea" id="RHEA-COMP:10747"/>
        <dbReference type="Rhea" id="RHEA-COMP:10748"/>
        <dbReference type="ChEBI" id="CHEBI:83833"/>
        <dbReference type="ChEBI" id="CHEBI:83834"/>
        <dbReference type="EC" id="5.2.1.8"/>
    </reaction>
</comment>
<dbReference type="InterPro" id="IPR008880">
    <property type="entry name" value="Trigger_fac_C"/>
</dbReference>
<dbReference type="PATRIC" id="fig|1303518.3.peg.2648"/>
<dbReference type="GO" id="GO:0043022">
    <property type="term" value="F:ribosome binding"/>
    <property type="evidence" value="ECO:0007669"/>
    <property type="project" value="TreeGrafter"/>
</dbReference>
<protein>
    <recommendedName>
        <fullName evidence="4 11">Trigger factor</fullName>
        <shortName evidence="11">TF</shortName>
        <ecNumber evidence="3 11">5.2.1.8</ecNumber>
    </recommendedName>
    <alternativeName>
        <fullName evidence="10 11">PPIase</fullName>
    </alternativeName>
</protein>
<dbReference type="FunCoup" id="S0EZK0">
    <property type="interactions" value="498"/>
</dbReference>
<dbReference type="InterPro" id="IPR037041">
    <property type="entry name" value="Trigger_fac_C_sf"/>
</dbReference>